<evidence type="ECO:0000259" key="2">
    <source>
        <dbReference type="Pfam" id="PF14214"/>
    </source>
</evidence>
<feature type="compositionally biased region" description="Polar residues" evidence="1">
    <location>
        <begin position="81"/>
        <end position="120"/>
    </location>
</feature>
<gene>
    <name evidence="4" type="primary">LOC140011226</name>
</gene>
<keyword evidence="3" id="KW-1185">Reference proteome</keyword>
<organism evidence="3 4">
    <name type="scientific">Coffea arabica</name>
    <name type="common">Arabian coffee</name>
    <dbReference type="NCBI Taxonomy" id="13443"/>
    <lineage>
        <taxon>Eukaryota</taxon>
        <taxon>Viridiplantae</taxon>
        <taxon>Streptophyta</taxon>
        <taxon>Embryophyta</taxon>
        <taxon>Tracheophyta</taxon>
        <taxon>Spermatophyta</taxon>
        <taxon>Magnoliopsida</taxon>
        <taxon>eudicotyledons</taxon>
        <taxon>Gunneridae</taxon>
        <taxon>Pentapetalae</taxon>
        <taxon>asterids</taxon>
        <taxon>lamiids</taxon>
        <taxon>Gentianales</taxon>
        <taxon>Rubiaceae</taxon>
        <taxon>Ixoroideae</taxon>
        <taxon>Gardenieae complex</taxon>
        <taxon>Bertiereae - Coffeeae clade</taxon>
        <taxon>Coffeeae</taxon>
        <taxon>Coffea</taxon>
    </lineage>
</organism>
<feature type="compositionally biased region" description="Polar residues" evidence="1">
    <location>
        <begin position="129"/>
        <end position="139"/>
    </location>
</feature>
<protein>
    <recommendedName>
        <fullName evidence="2">Helitron helicase-like domain-containing protein</fullName>
    </recommendedName>
</protein>
<dbReference type="RefSeq" id="XP_071916090.1">
    <property type="nucleotide sequence ID" value="XM_072059989.1"/>
</dbReference>
<sequence length="756" mass="86662">MPLLFSSDSPVSSSSFSSARDPVRPVVAIPFTEVCLSSGNEDQPPVISNTLENRECFLPVESVVIGCGEFHYTPDVSNLLNDRASPSSKKNMPPRSASSVNEETSSFPASNFNQSTVTSVRQRRKKNRNTPLHPSSAISAHSKKRSNSSTVRTENAGRKRRRGQPNLSLVNNIPNESLALPDATPCGHCGAKRFHLEPPNFCCAGGEISVVAPPMPYDLKRLFIGSDEESFHFRNNARTYNNNLGFTSFTAKYDSELTKNTKGVYIFRVQGQVYHFLNGLFRSDDTASGIQLYFFDTDEELAKRVAASDKLRATTLRLLMRILSNNPYAKFFRNLSHVPNINNLNIVFCCYPALDQRVYNLPSASQVAAIWTENQDESDHMGAHIQVYTHSNSSYRIKHYHGCYDPLQYPILFPCGECEWHPGVKRARKKKRREDSCEEDINIHPSSVDSASSLLDREQRAADCSKNKEDTVSAREYYCYRFQIRDDDESMLLHSLRLLQQYAVDGYDRPDLLARVFRAKFELLKSEVLNKQIFGEVAAYVYVIEFQKCGFPHTHMLLILKLEYKLLNPESYDRVVCAKIPDRSKHPHLYSLVVKHMIHGPCGDMDRTCPCMKDGRCKNHYPKSFCSQTTHAEDSYPQYRRRDDRRKITIRRHTFDNIWVVSYSPYLLATFDCHINVEICSTVKLVKYMYKYVFKGHDSINFKVVSHHAPDDTDEIKEFQQGRWISSPEAFWRIFEFRLSEITPAVYTLQIHLPDQ</sequence>
<feature type="domain" description="Helitron helicase-like" evidence="2">
    <location>
        <begin position="508"/>
        <end position="558"/>
    </location>
</feature>
<dbReference type="PANTHER" id="PTHR45786">
    <property type="entry name" value="DNA BINDING PROTEIN-LIKE"/>
    <property type="match status" value="1"/>
</dbReference>
<proteinExistence type="predicted"/>
<dbReference type="GeneID" id="140011226"/>
<evidence type="ECO:0000256" key="1">
    <source>
        <dbReference type="SAM" id="MobiDB-lite"/>
    </source>
</evidence>
<name>A0ABM4V988_COFAR</name>
<dbReference type="Pfam" id="PF14214">
    <property type="entry name" value="Helitron_like_N"/>
    <property type="match status" value="1"/>
</dbReference>
<dbReference type="PANTHER" id="PTHR45786:SF78">
    <property type="entry name" value="ATP-DEPENDENT DNA HELICASE"/>
    <property type="match status" value="1"/>
</dbReference>
<feature type="region of interest" description="Disordered" evidence="1">
    <location>
        <begin position="81"/>
        <end position="172"/>
    </location>
</feature>
<accession>A0ABM4V988</accession>
<dbReference type="Proteomes" id="UP001652660">
    <property type="component" value="Chromosome 7e"/>
</dbReference>
<reference evidence="4" key="1">
    <citation type="submission" date="2025-08" db="UniProtKB">
        <authorList>
            <consortium name="RefSeq"/>
        </authorList>
    </citation>
    <scope>IDENTIFICATION</scope>
    <source>
        <tissue evidence="4">Leaves</tissue>
    </source>
</reference>
<evidence type="ECO:0000313" key="3">
    <source>
        <dbReference type="Proteomes" id="UP001652660"/>
    </source>
</evidence>
<evidence type="ECO:0000313" key="4">
    <source>
        <dbReference type="RefSeq" id="XP_071916090.1"/>
    </source>
</evidence>
<dbReference type="InterPro" id="IPR025476">
    <property type="entry name" value="Helitron_helicase-like"/>
</dbReference>